<dbReference type="EC" id="2.7.13.3" evidence="2"/>
<dbReference type="PROSITE" id="PS50110">
    <property type="entry name" value="RESPONSE_REGULATORY"/>
    <property type="match status" value="1"/>
</dbReference>
<evidence type="ECO:0000256" key="7">
    <source>
        <dbReference type="ARBA" id="ARBA00022840"/>
    </source>
</evidence>
<feature type="modified residue" description="4-aspartylphosphate" evidence="9">
    <location>
        <position position="781"/>
    </location>
</feature>
<keyword evidence="6" id="KW-0418">Kinase</keyword>
<keyword evidence="10" id="KW-0812">Transmembrane</keyword>
<dbReference type="InterPro" id="IPR000014">
    <property type="entry name" value="PAS"/>
</dbReference>
<keyword evidence="10" id="KW-1133">Transmembrane helix</keyword>
<evidence type="ECO:0000256" key="8">
    <source>
        <dbReference type="ARBA" id="ARBA00023012"/>
    </source>
</evidence>
<protein>
    <recommendedName>
        <fullName evidence="2">histidine kinase</fullName>
        <ecNumber evidence="2">2.7.13.3</ecNumber>
    </recommendedName>
</protein>
<dbReference type="GO" id="GO:0000155">
    <property type="term" value="F:phosphorelay sensor kinase activity"/>
    <property type="evidence" value="ECO:0007669"/>
    <property type="project" value="InterPro"/>
</dbReference>
<comment type="catalytic activity">
    <reaction evidence="1">
        <text>ATP + protein L-histidine = ADP + protein N-phospho-L-histidine.</text>
        <dbReference type="EC" id="2.7.13.3"/>
    </reaction>
</comment>
<evidence type="ECO:0000256" key="6">
    <source>
        <dbReference type="ARBA" id="ARBA00022777"/>
    </source>
</evidence>
<dbReference type="InterPro" id="IPR003661">
    <property type="entry name" value="HisK_dim/P_dom"/>
</dbReference>
<dbReference type="InterPro" id="IPR004358">
    <property type="entry name" value="Sig_transdc_His_kin-like_C"/>
</dbReference>
<dbReference type="InterPro" id="IPR005467">
    <property type="entry name" value="His_kinase_dom"/>
</dbReference>
<dbReference type="Gene3D" id="3.40.50.2300">
    <property type="match status" value="1"/>
</dbReference>
<feature type="transmembrane region" description="Helical" evidence="10">
    <location>
        <begin position="305"/>
        <end position="323"/>
    </location>
</feature>
<name>A0AA95SP36_9BURK</name>
<feature type="domain" description="Histidine kinase" evidence="11">
    <location>
        <begin position="483"/>
        <end position="707"/>
    </location>
</feature>
<keyword evidence="8" id="KW-0902">Two-component regulatory system</keyword>
<keyword evidence="5" id="KW-0547">Nucleotide-binding</keyword>
<reference evidence="14" key="1">
    <citation type="submission" date="2023-01" db="EMBL/GenBank/DDBJ databases">
        <title>Whole genome sequence of Paucibacter sp. S2-9 isolated from pond sediment.</title>
        <authorList>
            <person name="Jung J.Y."/>
        </authorList>
    </citation>
    <scope>NUCLEOTIDE SEQUENCE</scope>
    <source>
        <strain evidence="14">S2-9</strain>
    </source>
</reference>
<dbReference type="InterPro" id="IPR000700">
    <property type="entry name" value="PAS-assoc_C"/>
</dbReference>
<dbReference type="InterPro" id="IPR036097">
    <property type="entry name" value="HisK_dim/P_sf"/>
</dbReference>
<dbReference type="InterPro" id="IPR035965">
    <property type="entry name" value="PAS-like_dom_sf"/>
</dbReference>
<dbReference type="Gene3D" id="3.30.450.20">
    <property type="entry name" value="PAS domain"/>
    <property type="match status" value="3"/>
</dbReference>
<evidence type="ECO:0000256" key="4">
    <source>
        <dbReference type="ARBA" id="ARBA00022679"/>
    </source>
</evidence>
<dbReference type="CDD" id="cd00130">
    <property type="entry name" value="PAS"/>
    <property type="match status" value="1"/>
</dbReference>
<dbReference type="Pfam" id="PF00072">
    <property type="entry name" value="Response_reg"/>
    <property type="match status" value="1"/>
</dbReference>
<keyword evidence="15" id="KW-1185">Reference proteome</keyword>
<dbReference type="InterPro" id="IPR003594">
    <property type="entry name" value="HATPase_dom"/>
</dbReference>
<feature type="domain" description="Response regulatory" evidence="12">
    <location>
        <begin position="730"/>
        <end position="846"/>
    </location>
</feature>
<dbReference type="Pfam" id="PF02518">
    <property type="entry name" value="HATPase_c"/>
    <property type="match status" value="1"/>
</dbReference>
<dbReference type="SUPFAM" id="SSF47384">
    <property type="entry name" value="Homodimeric domain of signal transducing histidine kinase"/>
    <property type="match status" value="1"/>
</dbReference>
<evidence type="ECO:0000313" key="15">
    <source>
        <dbReference type="Proteomes" id="UP001177769"/>
    </source>
</evidence>
<accession>A0AA95SP36</accession>
<dbReference type="InterPro" id="IPR001789">
    <property type="entry name" value="Sig_transdc_resp-reg_receiver"/>
</dbReference>
<evidence type="ECO:0000259" key="11">
    <source>
        <dbReference type="PROSITE" id="PS50109"/>
    </source>
</evidence>
<evidence type="ECO:0000259" key="12">
    <source>
        <dbReference type="PROSITE" id="PS50110"/>
    </source>
</evidence>
<dbReference type="SUPFAM" id="SSF55874">
    <property type="entry name" value="ATPase domain of HSP90 chaperone/DNA topoisomerase II/histidine kinase"/>
    <property type="match status" value="1"/>
</dbReference>
<dbReference type="NCBIfam" id="TIGR00229">
    <property type="entry name" value="sensory_box"/>
    <property type="match status" value="1"/>
</dbReference>
<keyword evidence="3 9" id="KW-0597">Phosphoprotein</keyword>
<dbReference type="RefSeq" id="WP_285231514.1">
    <property type="nucleotide sequence ID" value="NZ_CP116346.1"/>
</dbReference>
<dbReference type="Pfam" id="PF13426">
    <property type="entry name" value="PAS_9"/>
    <property type="match status" value="1"/>
</dbReference>
<dbReference type="GO" id="GO:0005524">
    <property type="term" value="F:ATP binding"/>
    <property type="evidence" value="ECO:0007669"/>
    <property type="project" value="UniProtKB-KW"/>
</dbReference>
<dbReference type="PANTHER" id="PTHR43065:SF46">
    <property type="entry name" value="C4-DICARBOXYLATE TRANSPORT SENSOR PROTEIN DCTB"/>
    <property type="match status" value="1"/>
</dbReference>
<dbReference type="SMART" id="SM00091">
    <property type="entry name" value="PAS"/>
    <property type="match status" value="1"/>
</dbReference>
<evidence type="ECO:0000256" key="9">
    <source>
        <dbReference type="PROSITE-ProRule" id="PRU00169"/>
    </source>
</evidence>
<evidence type="ECO:0000256" key="3">
    <source>
        <dbReference type="ARBA" id="ARBA00022553"/>
    </source>
</evidence>
<dbReference type="Proteomes" id="UP001177769">
    <property type="component" value="Chromosome"/>
</dbReference>
<keyword evidence="10" id="KW-0472">Membrane</keyword>
<proteinExistence type="predicted"/>
<dbReference type="InterPro" id="IPR011006">
    <property type="entry name" value="CheY-like_superfamily"/>
</dbReference>
<dbReference type="Pfam" id="PF00512">
    <property type="entry name" value="HisKA"/>
    <property type="match status" value="1"/>
</dbReference>
<evidence type="ECO:0000259" key="13">
    <source>
        <dbReference type="PROSITE" id="PS50113"/>
    </source>
</evidence>
<dbReference type="SMART" id="SM00387">
    <property type="entry name" value="HATPase_c"/>
    <property type="match status" value="1"/>
</dbReference>
<evidence type="ECO:0000313" key="14">
    <source>
        <dbReference type="EMBL" id="WIT10446.1"/>
    </source>
</evidence>
<sequence>MPTLTPLLKSLNEGSRGARLVLLLFAALMMAAIVAQTWLAIRQDQAMTLQAEREHGLTAVRLLEEHAKQILTDADGNINSLMRAIELERREQPASDALIRSVLTRAQPFNRILTSFQFVNTQGAAAVSTTDYPAYQTDADDRGYIGYLLKHPLQSAPVLGRPFPRYYDGELILPLARNYASADGEYHGVLSTDISVAYFSKFYRHIAEDSHALVSLLSHEGFLIVRTPHKDSYVGLDVSASPTFARLRGAAEEGMFEGSNFLDEEGLTPRLYFYKKVEGYPLTAIYARAMDEVLAGWHIRSRDRIAFGAAMLLFVGLLSFFLLRHIRRLESSRISLKQSQAKFANIFQHSPVPLALVRLADDCFVEANEAFLTLFAYRAEDFIGRTPLQLGIWADYADRQPYLELLDRDGRLSEYEVTLVNQRGEFMRCVVSAQVFESDEGRILIFSPVDVTQQRAAEGRLRQLELQLREAQKMEAIGTLAGGIAHDFNNILAAILGNVGMARQDVPKSHPVRGFLDEINKAAVRARGLVQQILAFSRRQPHQMLAQPLRPIVAETLSLLRATLPARVALDAQLSDEPLLVAADATQLQQVLMNLCTNGWHALVGSTGRLTVGCARLHLGGNADARLSQLPRGDYAHLWVADTGVGMSEELQARIFEPFFTTKPVGQGTGLGLAVVHGIVAAHQGAITVDSQLGQGTTFHILLPLVDEVAADYEAPSSQAAVLDGGGQEHVLYLDDDEVMLLMVERLLKRAGYRVSCCQQAGEALTLLADQAQGVDLFITDFNMPEMSGLEVAELVAELRPGLPVLISSGFITDELLAGAQRVGARAVLQKQNTLEELPGLIRRTLQG</sequence>
<dbReference type="Gene3D" id="1.10.287.130">
    <property type="match status" value="1"/>
</dbReference>
<dbReference type="InterPro" id="IPR036890">
    <property type="entry name" value="HATPase_C_sf"/>
</dbReference>
<dbReference type="KEGG" id="pais:PFX98_16190"/>
<keyword evidence="4" id="KW-0808">Transferase</keyword>
<dbReference type="Gene3D" id="3.30.565.10">
    <property type="entry name" value="Histidine kinase-like ATPase, C-terminal domain"/>
    <property type="match status" value="1"/>
</dbReference>
<feature type="domain" description="PAC" evidence="13">
    <location>
        <begin position="413"/>
        <end position="463"/>
    </location>
</feature>
<dbReference type="CDD" id="cd00082">
    <property type="entry name" value="HisKA"/>
    <property type="match status" value="1"/>
</dbReference>
<dbReference type="EMBL" id="CP116346">
    <property type="protein sequence ID" value="WIT10446.1"/>
    <property type="molecule type" value="Genomic_DNA"/>
</dbReference>
<dbReference type="PANTHER" id="PTHR43065">
    <property type="entry name" value="SENSOR HISTIDINE KINASE"/>
    <property type="match status" value="1"/>
</dbReference>
<organism evidence="14 15">
    <name type="scientific">Paucibacter sediminis</name>
    <dbReference type="NCBI Taxonomy" id="3019553"/>
    <lineage>
        <taxon>Bacteria</taxon>
        <taxon>Pseudomonadati</taxon>
        <taxon>Pseudomonadota</taxon>
        <taxon>Betaproteobacteria</taxon>
        <taxon>Burkholderiales</taxon>
        <taxon>Sphaerotilaceae</taxon>
        <taxon>Roseateles</taxon>
    </lineage>
</organism>
<feature type="transmembrane region" description="Helical" evidence="10">
    <location>
        <begin position="20"/>
        <end position="41"/>
    </location>
</feature>
<evidence type="ECO:0000256" key="5">
    <source>
        <dbReference type="ARBA" id="ARBA00022741"/>
    </source>
</evidence>
<dbReference type="PROSITE" id="PS50109">
    <property type="entry name" value="HIS_KIN"/>
    <property type="match status" value="1"/>
</dbReference>
<dbReference type="SUPFAM" id="SSF55785">
    <property type="entry name" value="PYP-like sensor domain (PAS domain)"/>
    <property type="match status" value="1"/>
</dbReference>
<dbReference type="PRINTS" id="PR00344">
    <property type="entry name" value="BCTRLSENSOR"/>
</dbReference>
<dbReference type="InterPro" id="IPR054327">
    <property type="entry name" value="His-kinase-like_sensor"/>
</dbReference>
<dbReference type="Pfam" id="PF22588">
    <property type="entry name" value="dCache_1_like"/>
    <property type="match status" value="1"/>
</dbReference>
<keyword evidence="7 14" id="KW-0067">ATP-binding</keyword>
<evidence type="ECO:0000256" key="1">
    <source>
        <dbReference type="ARBA" id="ARBA00000085"/>
    </source>
</evidence>
<dbReference type="SMART" id="SM00388">
    <property type="entry name" value="HisKA"/>
    <property type="match status" value="1"/>
</dbReference>
<dbReference type="CDD" id="cd12915">
    <property type="entry name" value="PDC2_DGC_like"/>
    <property type="match status" value="1"/>
</dbReference>
<dbReference type="AlphaFoldDB" id="A0AA95SP36"/>
<dbReference type="SUPFAM" id="SSF52172">
    <property type="entry name" value="CheY-like"/>
    <property type="match status" value="1"/>
</dbReference>
<dbReference type="CDD" id="cd18773">
    <property type="entry name" value="PDC1_HK_sensor"/>
    <property type="match status" value="1"/>
</dbReference>
<dbReference type="SMART" id="SM00448">
    <property type="entry name" value="REC"/>
    <property type="match status" value="1"/>
</dbReference>
<dbReference type="PROSITE" id="PS50113">
    <property type="entry name" value="PAC"/>
    <property type="match status" value="1"/>
</dbReference>
<evidence type="ECO:0000256" key="10">
    <source>
        <dbReference type="SAM" id="Phobius"/>
    </source>
</evidence>
<gene>
    <name evidence="14" type="ORF">PFX98_16190</name>
</gene>
<evidence type="ECO:0000256" key="2">
    <source>
        <dbReference type="ARBA" id="ARBA00012438"/>
    </source>
</evidence>